<accession>A0A9Q3CVQ1</accession>
<keyword evidence="3" id="KW-1185">Reference proteome</keyword>
<name>A0A9Q3CVQ1_9BASI</name>
<dbReference type="Proteomes" id="UP000765509">
    <property type="component" value="Unassembled WGS sequence"/>
</dbReference>
<dbReference type="PANTHER" id="PTHR35396">
    <property type="entry name" value="SMALL SECRETED PROTEIN"/>
    <property type="match status" value="1"/>
</dbReference>
<comment type="caution">
    <text evidence="2">The sequence shown here is derived from an EMBL/GenBank/DDBJ whole genome shotgun (WGS) entry which is preliminary data.</text>
</comment>
<protein>
    <submittedName>
        <fullName evidence="2">Uncharacterized protein</fullName>
    </submittedName>
</protein>
<reference evidence="2" key="1">
    <citation type="submission" date="2021-03" db="EMBL/GenBank/DDBJ databases">
        <title>Draft genome sequence of rust myrtle Austropuccinia psidii MF-1, a brazilian biotype.</title>
        <authorList>
            <person name="Quecine M.C."/>
            <person name="Pachon D.M.R."/>
            <person name="Bonatelli M.L."/>
            <person name="Correr F.H."/>
            <person name="Franceschini L.M."/>
            <person name="Leite T.F."/>
            <person name="Margarido G.R.A."/>
            <person name="Almeida C.A."/>
            <person name="Ferrarezi J.A."/>
            <person name="Labate C.A."/>
        </authorList>
    </citation>
    <scope>NUCLEOTIDE SEQUENCE</scope>
    <source>
        <strain evidence="2">MF-1</strain>
    </source>
</reference>
<dbReference type="PANTHER" id="PTHR35396:SF1">
    <property type="entry name" value="SMALL SECRETED PROTEIN"/>
    <property type="match status" value="1"/>
</dbReference>
<dbReference type="AlphaFoldDB" id="A0A9Q3CVQ1"/>
<dbReference type="OrthoDB" id="160054at2759"/>
<gene>
    <name evidence="2" type="ORF">O181_031849</name>
</gene>
<evidence type="ECO:0000256" key="1">
    <source>
        <dbReference type="SAM" id="MobiDB-lite"/>
    </source>
</evidence>
<proteinExistence type="predicted"/>
<sequence length="132" mass="14545">MVADFTNYHSFFWHDLGGIPGVTGNPIVNPQTGGFGYETDNGVFHEGPADIKLRSLHKNIPNGYKFPSAWRNVKYPSNAFAQPIQPKCGSPDEANKDPGKTNDSYGTYTPAIASQYSAPNIQKLVRQNLLFL</sequence>
<feature type="region of interest" description="Disordered" evidence="1">
    <location>
        <begin position="81"/>
        <end position="106"/>
    </location>
</feature>
<evidence type="ECO:0000313" key="2">
    <source>
        <dbReference type="EMBL" id="MBW0492134.1"/>
    </source>
</evidence>
<organism evidence="2 3">
    <name type="scientific">Austropuccinia psidii MF-1</name>
    <dbReference type="NCBI Taxonomy" id="1389203"/>
    <lineage>
        <taxon>Eukaryota</taxon>
        <taxon>Fungi</taxon>
        <taxon>Dikarya</taxon>
        <taxon>Basidiomycota</taxon>
        <taxon>Pucciniomycotina</taxon>
        <taxon>Pucciniomycetes</taxon>
        <taxon>Pucciniales</taxon>
        <taxon>Sphaerophragmiaceae</taxon>
        <taxon>Austropuccinia</taxon>
    </lineage>
</organism>
<evidence type="ECO:0000313" key="3">
    <source>
        <dbReference type="Proteomes" id="UP000765509"/>
    </source>
</evidence>
<dbReference type="EMBL" id="AVOT02011448">
    <property type="protein sequence ID" value="MBW0492134.1"/>
    <property type="molecule type" value="Genomic_DNA"/>
</dbReference>